<proteinExistence type="predicted"/>
<accession>A0A564YM41</accession>
<keyword evidence="2" id="KW-1185">Reference proteome</keyword>
<sequence length="148" mass="16491">MNDSISFQEIIKFAENYAALSGQDLKNMTTFKRVEGNPVCEQLRADLNQLSEDQARIDSELKIIKVNQERARTLLKEFGFDPSFQSHLCVPIKGAYGIPLQATTRPNMASQIQHSISQLLLSMSLSTSTTSLRVLISAIKRLTSPAAY</sequence>
<gene>
    <name evidence="1" type="ORF">WMSIL1_LOCUS7246</name>
</gene>
<name>A0A564YM41_HYMDI</name>
<protein>
    <submittedName>
        <fullName evidence="1">Uncharacterized protein</fullName>
    </submittedName>
</protein>
<reference evidence="1 2" key="1">
    <citation type="submission" date="2019-07" db="EMBL/GenBank/DDBJ databases">
        <authorList>
            <person name="Jastrzebski P J."/>
            <person name="Paukszto L."/>
            <person name="Jastrzebski P J."/>
        </authorList>
    </citation>
    <scope>NUCLEOTIDE SEQUENCE [LARGE SCALE GENOMIC DNA]</scope>
    <source>
        <strain evidence="1 2">WMS-il1</strain>
    </source>
</reference>
<evidence type="ECO:0000313" key="2">
    <source>
        <dbReference type="Proteomes" id="UP000321570"/>
    </source>
</evidence>
<dbReference type="EMBL" id="CABIJS010000255">
    <property type="protein sequence ID" value="VUZ47743.1"/>
    <property type="molecule type" value="Genomic_DNA"/>
</dbReference>
<organism evidence="1 2">
    <name type="scientific">Hymenolepis diminuta</name>
    <name type="common">Rat tapeworm</name>
    <dbReference type="NCBI Taxonomy" id="6216"/>
    <lineage>
        <taxon>Eukaryota</taxon>
        <taxon>Metazoa</taxon>
        <taxon>Spiralia</taxon>
        <taxon>Lophotrochozoa</taxon>
        <taxon>Platyhelminthes</taxon>
        <taxon>Cestoda</taxon>
        <taxon>Eucestoda</taxon>
        <taxon>Cyclophyllidea</taxon>
        <taxon>Hymenolepididae</taxon>
        <taxon>Hymenolepis</taxon>
    </lineage>
</organism>
<evidence type="ECO:0000313" key="1">
    <source>
        <dbReference type="EMBL" id="VUZ47743.1"/>
    </source>
</evidence>
<dbReference type="Proteomes" id="UP000321570">
    <property type="component" value="Unassembled WGS sequence"/>
</dbReference>
<dbReference type="AlphaFoldDB" id="A0A564YM41"/>